<proteinExistence type="predicted"/>
<dbReference type="Proteomes" id="UP000634522">
    <property type="component" value="Unassembled WGS sequence"/>
</dbReference>
<name>A0ABX1NIM1_9RHOO</name>
<keyword evidence="2" id="KW-1185">Reference proteome</keyword>
<accession>A0ABX1NIM1</accession>
<dbReference type="Gene3D" id="3.30.870.10">
    <property type="entry name" value="Endonuclease Chain A"/>
    <property type="match status" value="1"/>
</dbReference>
<dbReference type="EMBL" id="WTVS01000035">
    <property type="protein sequence ID" value="NMF98945.1"/>
    <property type="molecule type" value="Genomic_DNA"/>
</dbReference>
<evidence type="ECO:0000313" key="1">
    <source>
        <dbReference type="EMBL" id="NMF98945.1"/>
    </source>
</evidence>
<evidence type="ECO:0000313" key="2">
    <source>
        <dbReference type="Proteomes" id="UP000634522"/>
    </source>
</evidence>
<protein>
    <recommendedName>
        <fullName evidence="3">PLD phosphodiesterase domain-containing protein</fullName>
    </recommendedName>
</protein>
<evidence type="ECO:0008006" key="3">
    <source>
        <dbReference type="Google" id="ProtNLM"/>
    </source>
</evidence>
<reference evidence="1 2" key="1">
    <citation type="submission" date="2019-12" db="EMBL/GenBank/DDBJ databases">
        <title>Comparative genomics gives insights into the taxonomy of the Azoarcus-Aromatoleum group and reveals separate origins of nif in the plant-associated Azoarcus and non-plant-associated Aromatoleum sub-groups.</title>
        <authorList>
            <person name="Lafos M."/>
            <person name="Maluk M."/>
            <person name="Batista M."/>
            <person name="Junghare M."/>
            <person name="Carmona M."/>
            <person name="Faoro H."/>
            <person name="Cruz L.M."/>
            <person name="Battistoni F."/>
            <person name="De Souza E."/>
            <person name="Pedrosa F."/>
            <person name="Chen W.-M."/>
            <person name="Poole P.S."/>
            <person name="Dixon R.A."/>
            <person name="James E.K."/>
        </authorList>
    </citation>
    <scope>NUCLEOTIDE SEQUENCE [LARGE SCALE GENOMIC DNA]</scope>
    <source>
        <strain evidence="1 2">T</strain>
    </source>
</reference>
<organism evidence="1 2">
    <name type="scientific">Aromatoleum toluolicum</name>
    <dbReference type="NCBI Taxonomy" id="90060"/>
    <lineage>
        <taxon>Bacteria</taxon>
        <taxon>Pseudomonadati</taxon>
        <taxon>Pseudomonadota</taxon>
        <taxon>Betaproteobacteria</taxon>
        <taxon>Rhodocyclales</taxon>
        <taxon>Rhodocyclaceae</taxon>
        <taxon>Aromatoleum</taxon>
    </lineage>
</organism>
<sequence length="455" mass="51652">MKLKEILDYVSPGQTFKLHSVTVMGPYPTADFILSINDLKPKELVLYADDGVPDDVLQDISSAFPARGRTRLKLQRVAPEKGNGLVHAKVYLFEWKNGDANNSTQTKRCVLVGSANASMQGFSLHAETFLATRVFTQSDLSGVLHYFDDLRSKGAVPAACFDLNGSGALWLPAVKVVPKSTVDSFDAWLRRGILCHRYEGDQSFGKLSVRLKKPLPVGVEAEAFVKSEFSRESESTKLVRPYVQLEVDIVDSAPPWRAQYFVETYFGFWASDDCYENLKRENIIFGKGQRKRALVLEEISQSGPEVQETWISEMLERVSQAAEMLGDSAVEYLDMKNGRLNERAYRESARKKLMRDMTLSNNSIFRQRYLSGYDFQRVPALNEHFDGFVESLCNTLLAGVRKERPKSKLVHVLKYFDGIIDCEDSEALREWLRDAWFDVRELIVPYYKAVSKNVS</sequence>
<dbReference type="RefSeq" id="WP_169141634.1">
    <property type="nucleotide sequence ID" value="NZ_WTVS01000035.1"/>
</dbReference>
<comment type="caution">
    <text evidence="1">The sequence shown here is derived from an EMBL/GenBank/DDBJ whole genome shotgun (WGS) entry which is preliminary data.</text>
</comment>
<gene>
    <name evidence="1" type="ORF">GPA27_16320</name>
</gene>